<reference evidence="1" key="1">
    <citation type="submission" date="2021-01" db="EMBL/GenBank/DDBJ databases">
        <authorList>
            <person name="Sun Q."/>
        </authorList>
    </citation>
    <scope>NUCLEOTIDE SEQUENCE</scope>
    <source>
        <strain evidence="1">YIM B02566</strain>
    </source>
</reference>
<comment type="caution">
    <text evidence="1">The sequence shown here is derived from an EMBL/GenBank/DDBJ whole genome shotgun (WGS) entry which is preliminary data.</text>
</comment>
<dbReference type="EMBL" id="JAENHL010000006">
    <property type="protein sequence ID" value="MBK1866839.1"/>
    <property type="molecule type" value="Genomic_DNA"/>
</dbReference>
<evidence type="ECO:0000313" key="2">
    <source>
        <dbReference type="Proteomes" id="UP000616151"/>
    </source>
</evidence>
<sequence>MAMIDWMIRGPEIATCNCAYGCPCQFNALPTHGNCTATVGMRIDKGHFGDVRLDGLHWAGVFAWPGAIHEGHGQAQPIVDERASPKQREALLTIMSGQESQPGATYFQVFSSMIDKVHEPLFKAIAFAADIDAATGHIKVDGVVDAKAEPIRNPVTGQPHRPKLSLRNGFEFLAAEFASSTTKTQGAIPLDWSGRHAHLTMIHMTGEGIVR</sequence>
<gene>
    <name evidence="1" type="ORF">JHL16_10780</name>
</gene>
<proteinExistence type="predicted"/>
<organism evidence="1 2">
    <name type="scientific">Taklimakanibacter albus</name>
    <dbReference type="NCBI Taxonomy" id="2800327"/>
    <lineage>
        <taxon>Bacteria</taxon>
        <taxon>Pseudomonadati</taxon>
        <taxon>Pseudomonadota</taxon>
        <taxon>Alphaproteobacteria</taxon>
        <taxon>Hyphomicrobiales</taxon>
        <taxon>Aestuariivirgaceae</taxon>
        <taxon>Taklimakanibacter</taxon>
    </lineage>
</organism>
<keyword evidence="2" id="KW-1185">Reference proteome</keyword>
<dbReference type="Proteomes" id="UP000616151">
    <property type="component" value="Unassembled WGS sequence"/>
</dbReference>
<name>A0ACC5R2F5_9HYPH</name>
<evidence type="ECO:0000313" key="1">
    <source>
        <dbReference type="EMBL" id="MBK1866839.1"/>
    </source>
</evidence>
<accession>A0ACC5R2F5</accession>
<protein>
    <submittedName>
        <fullName evidence="1">DUF1326 domain-containing protein</fullName>
    </submittedName>
</protein>